<proteinExistence type="predicted"/>
<evidence type="ECO:0000313" key="2">
    <source>
        <dbReference type="EMBL" id="KAI3955824.1"/>
    </source>
</evidence>
<dbReference type="Proteomes" id="UP001202328">
    <property type="component" value="Unassembled WGS sequence"/>
</dbReference>
<keyword evidence="1" id="KW-0732">Signal</keyword>
<feature type="signal peptide" evidence="1">
    <location>
        <begin position="1"/>
        <end position="29"/>
    </location>
</feature>
<sequence length="115" mass="12720">MAPKISSRFLVSFLCVVIVLSSFSGTALAQKFARTCRKNEGIVKHARSAETCDDCRVQCGKKCPEGTFLLEQRFCKKEPCPQPNPVLKKGVCIVRSHQKSSVVCSCCCVDKFITE</sequence>
<feature type="chain" id="PRO_5041917617" evidence="1">
    <location>
        <begin position="30"/>
        <end position="115"/>
    </location>
</feature>
<protein>
    <submittedName>
        <fullName evidence="2">Uncharacterized protein</fullName>
    </submittedName>
</protein>
<dbReference type="AlphaFoldDB" id="A0AAD4XWS9"/>
<comment type="caution">
    <text evidence="2">The sequence shown here is derived from an EMBL/GenBank/DDBJ whole genome shotgun (WGS) entry which is preliminary data.</text>
</comment>
<keyword evidence="3" id="KW-1185">Reference proteome</keyword>
<organism evidence="2 3">
    <name type="scientific">Papaver atlanticum</name>
    <dbReference type="NCBI Taxonomy" id="357466"/>
    <lineage>
        <taxon>Eukaryota</taxon>
        <taxon>Viridiplantae</taxon>
        <taxon>Streptophyta</taxon>
        <taxon>Embryophyta</taxon>
        <taxon>Tracheophyta</taxon>
        <taxon>Spermatophyta</taxon>
        <taxon>Magnoliopsida</taxon>
        <taxon>Ranunculales</taxon>
        <taxon>Papaveraceae</taxon>
        <taxon>Papaveroideae</taxon>
        <taxon>Papaver</taxon>
    </lineage>
</organism>
<accession>A0AAD4XWS9</accession>
<reference evidence="2" key="1">
    <citation type="submission" date="2022-04" db="EMBL/GenBank/DDBJ databases">
        <title>A functionally conserved STORR gene fusion in Papaver species that diverged 16.8 million years ago.</title>
        <authorList>
            <person name="Catania T."/>
        </authorList>
    </citation>
    <scope>NUCLEOTIDE SEQUENCE</scope>
    <source>
        <strain evidence="2">S-188037</strain>
    </source>
</reference>
<dbReference type="EMBL" id="JAJJMB010001716">
    <property type="protein sequence ID" value="KAI3955824.1"/>
    <property type="molecule type" value="Genomic_DNA"/>
</dbReference>
<evidence type="ECO:0000313" key="3">
    <source>
        <dbReference type="Proteomes" id="UP001202328"/>
    </source>
</evidence>
<name>A0AAD4XWS9_9MAGN</name>
<gene>
    <name evidence="2" type="ORF">MKW98_006184</name>
</gene>
<evidence type="ECO:0000256" key="1">
    <source>
        <dbReference type="SAM" id="SignalP"/>
    </source>
</evidence>